<dbReference type="OrthoDB" id="1875751at2759"/>
<feature type="compositionally biased region" description="Polar residues" evidence="3">
    <location>
        <begin position="185"/>
        <end position="197"/>
    </location>
</feature>
<feature type="compositionally biased region" description="Basic residues" evidence="3">
    <location>
        <begin position="36"/>
        <end position="45"/>
    </location>
</feature>
<keyword evidence="6" id="KW-1185">Reference proteome</keyword>
<dbReference type="GO" id="GO:0005730">
    <property type="term" value="C:nucleolus"/>
    <property type="evidence" value="ECO:0007669"/>
    <property type="project" value="TreeGrafter"/>
</dbReference>
<dbReference type="InterPro" id="IPR012677">
    <property type="entry name" value="Nucleotide-bd_a/b_plait_sf"/>
</dbReference>
<dbReference type="Proteomes" id="UP000223968">
    <property type="component" value="Unassembled WGS sequence"/>
</dbReference>
<dbReference type="SMART" id="SM00360">
    <property type="entry name" value="RRM"/>
    <property type="match status" value="2"/>
</dbReference>
<evidence type="ECO:0000313" key="6">
    <source>
        <dbReference type="Proteomes" id="UP000223968"/>
    </source>
</evidence>
<gene>
    <name evidence="5" type="ORF">AJ79_05181</name>
</gene>
<dbReference type="Pfam" id="PF00076">
    <property type="entry name" value="RRM_1"/>
    <property type="match status" value="2"/>
</dbReference>
<reference evidence="5 6" key="1">
    <citation type="submission" date="2017-10" db="EMBL/GenBank/DDBJ databases">
        <title>Comparative genomics in systemic dimorphic fungi from Ajellomycetaceae.</title>
        <authorList>
            <person name="Munoz J.F."/>
            <person name="Mcewen J.G."/>
            <person name="Clay O.K."/>
            <person name="Cuomo C.A."/>
        </authorList>
    </citation>
    <scope>NUCLEOTIDE SEQUENCE [LARGE SCALE GENOMIC DNA]</scope>
    <source>
        <strain evidence="5 6">UAMH5409</strain>
    </source>
</reference>
<dbReference type="PROSITE" id="PS50102">
    <property type="entry name" value="RRM"/>
    <property type="match status" value="2"/>
</dbReference>
<dbReference type="InterPro" id="IPR035979">
    <property type="entry name" value="RBD_domain_sf"/>
</dbReference>
<dbReference type="STRING" id="1447875.A0A2B7XPQ8"/>
<keyword evidence="1 2" id="KW-0694">RNA-binding</keyword>
<dbReference type="PANTHER" id="PTHR23236">
    <property type="entry name" value="EUKARYOTIC TRANSLATION INITIATION FACTOR 4B/4H"/>
    <property type="match status" value="1"/>
</dbReference>
<feature type="compositionally biased region" description="Low complexity" evidence="3">
    <location>
        <begin position="57"/>
        <end position="69"/>
    </location>
</feature>
<dbReference type="InterPro" id="IPR000504">
    <property type="entry name" value="RRM_dom"/>
</dbReference>
<sequence>MPGLKETSPSAARKRKLDDGPALEIDLSAPEPPSKKALRKSKKKSAVPATEATGEVPASTSTSAPTPTAKPQPAEQAEKPSKRSEYGVWIGNLPFTAKKDDIRQFFTSHGNLKDEEITRLHLPEGAKQNGKAQNKGFAYVDFTTKTAMEAAIEMSEQLISGRRALIKNANSFVGRPDKPKDDSSNTKSSKGPANAPSQRIFVGNLGFDVTKEILELHFKPCGGIEDIHVATFEDSGKCKGYAWVVFESVDGAESAVRGFVKVPEEDEEDVEESDAEESSDAKKKNKKPRMKRVWVNRIMGRPLRMEFAEDKATRYKKRFGKEGTSKDKFAKGPNEGEEHVGGHEAPAIEEVPDKKTRSYQLKDGKNQGSSKKGAGSGGRYAQDVVQRLSGAIVEAQGKKTTFD</sequence>
<comment type="caution">
    <text evidence="5">The sequence shown here is derived from an EMBL/GenBank/DDBJ whole genome shotgun (WGS) entry which is preliminary data.</text>
</comment>
<evidence type="ECO:0000256" key="2">
    <source>
        <dbReference type="PROSITE-ProRule" id="PRU00176"/>
    </source>
</evidence>
<feature type="domain" description="RRM" evidence="4">
    <location>
        <begin position="198"/>
        <end position="310"/>
    </location>
</feature>
<feature type="compositionally biased region" description="Basic and acidic residues" evidence="3">
    <location>
        <begin position="175"/>
        <end position="184"/>
    </location>
</feature>
<evidence type="ECO:0000313" key="5">
    <source>
        <dbReference type="EMBL" id="PGH10935.1"/>
    </source>
</evidence>
<evidence type="ECO:0000256" key="1">
    <source>
        <dbReference type="ARBA" id="ARBA00022884"/>
    </source>
</evidence>
<dbReference type="PANTHER" id="PTHR23236:SF95">
    <property type="entry name" value="NUCLEOLAR PROTEIN 13"/>
    <property type="match status" value="1"/>
</dbReference>
<accession>A0A2B7XPQ8</accession>
<feature type="compositionally biased region" description="Basic and acidic residues" evidence="3">
    <location>
        <begin position="76"/>
        <end position="85"/>
    </location>
</feature>
<dbReference type="AlphaFoldDB" id="A0A2B7XPQ8"/>
<feature type="region of interest" description="Disordered" evidence="3">
    <location>
        <begin position="1"/>
        <end position="86"/>
    </location>
</feature>
<feature type="region of interest" description="Disordered" evidence="3">
    <location>
        <begin position="263"/>
        <end position="289"/>
    </location>
</feature>
<feature type="domain" description="RRM" evidence="4">
    <location>
        <begin position="86"/>
        <end position="171"/>
    </location>
</feature>
<feature type="region of interest" description="Disordered" evidence="3">
    <location>
        <begin position="318"/>
        <end position="381"/>
    </location>
</feature>
<evidence type="ECO:0000256" key="3">
    <source>
        <dbReference type="SAM" id="MobiDB-lite"/>
    </source>
</evidence>
<feature type="compositionally biased region" description="Basic and acidic residues" evidence="3">
    <location>
        <begin position="351"/>
        <end position="365"/>
    </location>
</feature>
<dbReference type="SUPFAM" id="SSF54928">
    <property type="entry name" value="RNA-binding domain, RBD"/>
    <property type="match status" value="1"/>
</dbReference>
<organism evidence="5 6">
    <name type="scientific">Helicocarpus griseus UAMH5409</name>
    <dbReference type="NCBI Taxonomy" id="1447875"/>
    <lineage>
        <taxon>Eukaryota</taxon>
        <taxon>Fungi</taxon>
        <taxon>Dikarya</taxon>
        <taxon>Ascomycota</taxon>
        <taxon>Pezizomycotina</taxon>
        <taxon>Eurotiomycetes</taxon>
        <taxon>Eurotiomycetidae</taxon>
        <taxon>Onygenales</taxon>
        <taxon>Ajellomycetaceae</taxon>
        <taxon>Helicocarpus</taxon>
    </lineage>
</organism>
<feature type="region of interest" description="Disordered" evidence="3">
    <location>
        <begin position="170"/>
        <end position="197"/>
    </location>
</feature>
<dbReference type="Gene3D" id="3.30.70.330">
    <property type="match status" value="2"/>
</dbReference>
<evidence type="ECO:0000259" key="4">
    <source>
        <dbReference type="PROSITE" id="PS50102"/>
    </source>
</evidence>
<proteinExistence type="predicted"/>
<protein>
    <recommendedName>
        <fullName evidence="4">RRM domain-containing protein</fullName>
    </recommendedName>
</protein>
<dbReference type="EMBL" id="PDNB01000080">
    <property type="protein sequence ID" value="PGH10935.1"/>
    <property type="molecule type" value="Genomic_DNA"/>
</dbReference>
<name>A0A2B7XPQ8_9EURO</name>
<feature type="compositionally biased region" description="Basic and acidic residues" evidence="3">
    <location>
        <begin position="320"/>
        <end position="342"/>
    </location>
</feature>
<dbReference type="GO" id="GO:0003723">
    <property type="term" value="F:RNA binding"/>
    <property type="evidence" value="ECO:0007669"/>
    <property type="project" value="UniProtKB-UniRule"/>
</dbReference>
<feature type="compositionally biased region" description="Acidic residues" evidence="3">
    <location>
        <begin position="264"/>
        <end position="278"/>
    </location>
</feature>